<organism evidence="1">
    <name type="scientific">marine metagenome</name>
    <dbReference type="NCBI Taxonomy" id="408172"/>
    <lineage>
        <taxon>unclassified sequences</taxon>
        <taxon>metagenomes</taxon>
        <taxon>ecological metagenomes</taxon>
    </lineage>
</organism>
<dbReference type="EMBL" id="UINC01053631">
    <property type="protein sequence ID" value="SVB70382.1"/>
    <property type="molecule type" value="Genomic_DNA"/>
</dbReference>
<feature type="non-terminal residue" evidence="1">
    <location>
        <position position="57"/>
    </location>
</feature>
<accession>A0A382G6C1</accession>
<protein>
    <recommendedName>
        <fullName evidence="2">DDH domain-containing protein</fullName>
    </recommendedName>
</protein>
<evidence type="ECO:0008006" key="2">
    <source>
        <dbReference type="Google" id="ProtNLM"/>
    </source>
</evidence>
<gene>
    <name evidence="1" type="ORF">METZ01_LOCUS223236</name>
</gene>
<dbReference type="AlphaFoldDB" id="A0A382G6C1"/>
<name>A0A382G6C1_9ZZZZ</name>
<dbReference type="SUPFAM" id="SSF64182">
    <property type="entry name" value="DHH phosphoesterases"/>
    <property type="match status" value="1"/>
</dbReference>
<sequence length="57" mass="6166">MTERYFEEESKIFAQALEGLRGKCVVVLGHRRPDGDCIGSQVGLARVMNAAGVETVA</sequence>
<proteinExistence type="predicted"/>
<dbReference type="InterPro" id="IPR038763">
    <property type="entry name" value="DHH_sf"/>
</dbReference>
<evidence type="ECO:0000313" key="1">
    <source>
        <dbReference type="EMBL" id="SVB70382.1"/>
    </source>
</evidence>
<dbReference type="Gene3D" id="3.90.1640.10">
    <property type="entry name" value="inorganic pyrophosphatase (n-terminal core)"/>
    <property type="match status" value="1"/>
</dbReference>
<reference evidence="1" key="1">
    <citation type="submission" date="2018-05" db="EMBL/GenBank/DDBJ databases">
        <authorList>
            <person name="Lanie J.A."/>
            <person name="Ng W.-L."/>
            <person name="Kazmierczak K.M."/>
            <person name="Andrzejewski T.M."/>
            <person name="Davidsen T.M."/>
            <person name="Wayne K.J."/>
            <person name="Tettelin H."/>
            <person name="Glass J.I."/>
            <person name="Rusch D."/>
            <person name="Podicherti R."/>
            <person name="Tsui H.-C.T."/>
            <person name="Winkler M.E."/>
        </authorList>
    </citation>
    <scope>NUCLEOTIDE SEQUENCE</scope>
</reference>